<keyword evidence="1" id="KW-0732">Signal</keyword>
<evidence type="ECO:0000313" key="3">
    <source>
        <dbReference type="Proteomes" id="UP000886602"/>
    </source>
</evidence>
<feature type="signal peptide" evidence="1">
    <location>
        <begin position="1"/>
        <end position="25"/>
    </location>
</feature>
<dbReference type="Proteomes" id="UP000886602">
    <property type="component" value="Unassembled WGS sequence"/>
</dbReference>
<protein>
    <recommendedName>
        <fullName evidence="4">PEP-CTERM sorting domain-containing protein</fullName>
    </recommendedName>
</protein>
<reference evidence="2" key="1">
    <citation type="submission" date="2020-10" db="EMBL/GenBank/DDBJ databases">
        <title>Connecting structure to function with the recovery of over 1000 high-quality activated sludge metagenome-assembled genomes encoding full-length rRNA genes using long-read sequencing.</title>
        <authorList>
            <person name="Singleton C.M."/>
            <person name="Petriglieri F."/>
            <person name="Kristensen J.M."/>
            <person name="Kirkegaard R.H."/>
            <person name="Michaelsen T.Y."/>
            <person name="Andersen M.H."/>
            <person name="Karst S.M."/>
            <person name="Dueholm M.S."/>
            <person name="Nielsen P.H."/>
            <person name="Albertsen M."/>
        </authorList>
    </citation>
    <scope>NUCLEOTIDE SEQUENCE</scope>
    <source>
        <strain evidence="2">EsbW_18-Q3-R4-48_MAXAC.044</strain>
    </source>
</reference>
<dbReference type="EMBL" id="JADJNC010000052">
    <property type="protein sequence ID" value="MBK7424812.1"/>
    <property type="molecule type" value="Genomic_DNA"/>
</dbReference>
<gene>
    <name evidence="2" type="ORF">IPJ48_17965</name>
</gene>
<organism evidence="2 3">
    <name type="scientific">Candidatus Propionivibrio dominans</name>
    <dbReference type="NCBI Taxonomy" id="2954373"/>
    <lineage>
        <taxon>Bacteria</taxon>
        <taxon>Pseudomonadati</taxon>
        <taxon>Pseudomonadota</taxon>
        <taxon>Betaproteobacteria</taxon>
        <taxon>Rhodocyclales</taxon>
        <taxon>Rhodocyclaceae</taxon>
        <taxon>Propionivibrio</taxon>
    </lineage>
</organism>
<feature type="chain" id="PRO_5038921151" description="PEP-CTERM sorting domain-containing protein" evidence="1">
    <location>
        <begin position="26"/>
        <end position="161"/>
    </location>
</feature>
<comment type="caution">
    <text evidence="2">The sequence shown here is derived from an EMBL/GenBank/DDBJ whole genome shotgun (WGS) entry which is preliminary data.</text>
</comment>
<evidence type="ECO:0000256" key="1">
    <source>
        <dbReference type="SAM" id="SignalP"/>
    </source>
</evidence>
<proteinExistence type="predicted"/>
<sequence length="161" mass="16829">MMSSIRFGLLVACASLMSFSASVNAAITTYTYTGNAFNSVTSPYTTSDSVTGSITLANALASNLTSFTTVTPSSFSFSDGINTVTNTTANVGSLFAFKTDAIGNIFQWQVSVYTGSVFQFSIATVNPGLFSPDDHVYVNSGNTAYGQILNSPGTWTVATVP</sequence>
<evidence type="ECO:0008006" key="4">
    <source>
        <dbReference type="Google" id="ProtNLM"/>
    </source>
</evidence>
<evidence type="ECO:0000313" key="2">
    <source>
        <dbReference type="EMBL" id="MBK7424812.1"/>
    </source>
</evidence>
<accession>A0A9D7FFQ7</accession>
<name>A0A9D7FFQ7_9RHOO</name>
<dbReference type="AlphaFoldDB" id="A0A9D7FFQ7"/>